<dbReference type="PROSITE" id="PS51715">
    <property type="entry name" value="G_GB1_RHD3"/>
    <property type="match status" value="1"/>
</dbReference>
<dbReference type="PANTHER" id="PTHR45923">
    <property type="entry name" value="PROTEIN SEY1"/>
    <property type="match status" value="1"/>
</dbReference>
<reference evidence="11" key="2">
    <citation type="submission" date="2018-05" db="EMBL/GenBank/DDBJ databases">
        <title>OmerRS3 (Oryza meridionalis Reference Sequence Version 3).</title>
        <authorList>
            <person name="Zhang J."/>
            <person name="Kudrna D."/>
            <person name="Lee S."/>
            <person name="Talag J."/>
            <person name="Welchert J."/>
            <person name="Wing R.A."/>
        </authorList>
    </citation>
    <scope>NUCLEOTIDE SEQUENCE [LARGE SCALE GENOMIC DNA]</scope>
    <source>
        <strain evidence="11">cv. OR44</strain>
    </source>
</reference>
<evidence type="ECO:0000256" key="3">
    <source>
        <dbReference type="ARBA" id="ARBA00022801"/>
    </source>
</evidence>
<evidence type="ECO:0000313" key="12">
    <source>
        <dbReference type="Proteomes" id="UP000008021"/>
    </source>
</evidence>
<protein>
    <recommendedName>
        <fullName evidence="10">GB1/RHD3-type G domain-containing protein</fullName>
    </recommendedName>
</protein>
<sequence length="715" mass="79271">MEVPISGGGGGGGGGESISCHASQVVGTDGEMDGEAMARFAAGAGLLGRGLSYAVVSIVGPQGSGKSTLLNHLFGTSFTEMDALKGRSQTTKGIWIAKAVGIEPFTVVMDLEGTDGRERGEDDTAFEKQSALFALAVSDIVMINFPRKTTLLLVIRDKTKTPLEYLTQALKEDIQKIWNAVRKPEVYKEAALSEFFNVEVTALSSYEEKENLFKEQVGQFRQRFIHSIAPGGLAADRRGVIPASGFCLSALQIWKVIRENKDLNLPAHKIMVATVRCEEIADEKLKSFISDKGWLELETAANSGLVPGFGKKLNAILDFYLSEYDTEAMYFDEDVRTAKHEQLESEILKHTYHAFKKMLEHLHHVVLNKFKSDLDQSLRSGEGFAASARYCVQSSMAEFDAGLRDALVKHAEWDTTKVRSKLEQHIEAHATSVRGTKLAELKANYEKKLLDTLAGPVQSILETGEKDSWACIRRLYRHGTESAILAFSASLSEFELDQTTIHKMVMELREHARSIVEEKAREEAGNVLMRMKERFSTVLSRDKDSMPRTWKGNEDIRAITREARLAVSEKNMLITPVQCKSIWRQFNAETEYAVAQAISMQEAHRRSNNWLPPAWTVLLLAILGYNEFIFLLRNPLYLLGLFVAFVVSYAAWLQYDITAYFRHGTPEELLAPASTSPSASSSKLQEPGAATVSGSGAVSGSKFTVIILFSGLQQR</sequence>
<evidence type="ECO:0000256" key="1">
    <source>
        <dbReference type="ARBA" id="ARBA00022692"/>
    </source>
</evidence>
<dbReference type="GO" id="GO:0003924">
    <property type="term" value="F:GTPase activity"/>
    <property type="evidence" value="ECO:0007669"/>
    <property type="project" value="TreeGrafter"/>
</dbReference>
<reference evidence="11" key="1">
    <citation type="submission" date="2015-04" db="UniProtKB">
        <authorList>
            <consortium name="EnsemblPlants"/>
        </authorList>
    </citation>
    <scope>IDENTIFICATION</scope>
</reference>
<feature type="transmembrane region" description="Helical" evidence="9">
    <location>
        <begin position="610"/>
        <end position="629"/>
    </location>
</feature>
<feature type="transmembrane region" description="Helical" evidence="9">
    <location>
        <begin position="636"/>
        <end position="655"/>
    </location>
</feature>
<dbReference type="GO" id="GO:0005783">
    <property type="term" value="C:endoplasmic reticulum"/>
    <property type="evidence" value="ECO:0007669"/>
    <property type="project" value="TreeGrafter"/>
</dbReference>
<keyword evidence="1 9" id="KW-0812">Transmembrane</keyword>
<evidence type="ECO:0000256" key="8">
    <source>
        <dbReference type="PROSITE-ProRule" id="PRU01052"/>
    </source>
</evidence>
<evidence type="ECO:0000256" key="5">
    <source>
        <dbReference type="ARBA" id="ARBA00022989"/>
    </source>
</evidence>
<keyword evidence="4" id="KW-0256">Endoplasmic reticulum</keyword>
<dbReference type="HOGENOM" id="CLU_011270_1_0_1"/>
<dbReference type="PANTHER" id="PTHR45923:SF7">
    <property type="entry name" value="PROTEIN ROOT HAIR DEFECTIVE 3 HOMOLOG 2"/>
    <property type="match status" value="1"/>
</dbReference>
<dbReference type="InterPro" id="IPR030386">
    <property type="entry name" value="G_GB1_RHD3_dom"/>
</dbReference>
<dbReference type="GO" id="GO:0005525">
    <property type="term" value="F:GTP binding"/>
    <property type="evidence" value="ECO:0007669"/>
    <property type="project" value="UniProtKB-KW"/>
</dbReference>
<dbReference type="Proteomes" id="UP000008021">
    <property type="component" value="Chromosome 11"/>
</dbReference>
<evidence type="ECO:0000259" key="10">
    <source>
        <dbReference type="PROSITE" id="PS51715"/>
    </source>
</evidence>
<keyword evidence="2" id="KW-0547">Nucleotide-binding</keyword>
<name>A0A0E0F719_9ORYZ</name>
<dbReference type="Gramene" id="OMERI11G14680.2">
    <property type="protein sequence ID" value="OMERI11G14680.2"/>
    <property type="gene ID" value="OMERI11G14680"/>
</dbReference>
<keyword evidence="7 9" id="KW-0472">Membrane</keyword>
<dbReference type="EnsemblPlants" id="OMERI11G14680.2">
    <property type="protein sequence ID" value="OMERI11G14680.2"/>
    <property type="gene ID" value="OMERI11G14680"/>
</dbReference>
<dbReference type="InterPro" id="IPR027417">
    <property type="entry name" value="P-loop_NTPase"/>
</dbReference>
<dbReference type="InterPro" id="IPR046758">
    <property type="entry name" value="Sey1/RHD3-like_3HB"/>
</dbReference>
<dbReference type="Pfam" id="PF20428">
    <property type="entry name" value="Sey1_3HB"/>
    <property type="match status" value="2"/>
</dbReference>
<dbReference type="AlphaFoldDB" id="A0A0E0F719"/>
<feature type="domain" description="GB1/RHD3-type G" evidence="10">
    <location>
        <begin position="50"/>
        <end position="237"/>
    </location>
</feature>
<evidence type="ECO:0000256" key="2">
    <source>
        <dbReference type="ARBA" id="ARBA00022741"/>
    </source>
</evidence>
<dbReference type="Pfam" id="PF05879">
    <property type="entry name" value="RHD3_GTPase"/>
    <property type="match status" value="2"/>
</dbReference>
<keyword evidence="6" id="KW-0342">GTP-binding</keyword>
<evidence type="ECO:0000256" key="9">
    <source>
        <dbReference type="SAM" id="Phobius"/>
    </source>
</evidence>
<organism evidence="11">
    <name type="scientific">Oryza meridionalis</name>
    <dbReference type="NCBI Taxonomy" id="40149"/>
    <lineage>
        <taxon>Eukaryota</taxon>
        <taxon>Viridiplantae</taxon>
        <taxon>Streptophyta</taxon>
        <taxon>Embryophyta</taxon>
        <taxon>Tracheophyta</taxon>
        <taxon>Spermatophyta</taxon>
        <taxon>Magnoliopsida</taxon>
        <taxon>Liliopsida</taxon>
        <taxon>Poales</taxon>
        <taxon>Poaceae</taxon>
        <taxon>BOP clade</taxon>
        <taxon>Oryzoideae</taxon>
        <taxon>Oryzeae</taxon>
        <taxon>Oryzinae</taxon>
        <taxon>Oryza</taxon>
    </lineage>
</organism>
<dbReference type="InterPro" id="IPR008803">
    <property type="entry name" value="RHD3/Sey1"/>
</dbReference>
<keyword evidence="3" id="KW-0378">Hydrolase</keyword>
<evidence type="ECO:0000256" key="4">
    <source>
        <dbReference type="ARBA" id="ARBA00022824"/>
    </source>
</evidence>
<dbReference type="SUPFAM" id="SSF52540">
    <property type="entry name" value="P-loop containing nucleoside triphosphate hydrolases"/>
    <property type="match status" value="1"/>
</dbReference>
<keyword evidence="5 9" id="KW-1133">Transmembrane helix</keyword>
<keyword evidence="12" id="KW-1185">Reference proteome</keyword>
<evidence type="ECO:0000313" key="11">
    <source>
        <dbReference type="EnsemblPlants" id="OMERI11G14680.2"/>
    </source>
</evidence>
<dbReference type="Gene3D" id="3.40.50.300">
    <property type="entry name" value="P-loop containing nucleotide triphosphate hydrolases"/>
    <property type="match status" value="1"/>
</dbReference>
<comment type="similarity">
    <text evidence="8">Belongs to the TRAFAC class dynamin-like GTPase superfamily. GB1/RHD3 GTPase family.</text>
</comment>
<evidence type="ECO:0000256" key="6">
    <source>
        <dbReference type="ARBA" id="ARBA00023134"/>
    </source>
</evidence>
<proteinExistence type="inferred from homology"/>
<dbReference type="GO" id="GO:0016320">
    <property type="term" value="P:endoplasmic reticulum membrane fusion"/>
    <property type="evidence" value="ECO:0007669"/>
    <property type="project" value="TreeGrafter"/>
</dbReference>
<accession>A0A0E0F719</accession>
<evidence type="ECO:0000256" key="7">
    <source>
        <dbReference type="ARBA" id="ARBA00023136"/>
    </source>
</evidence>